<gene>
    <name evidence="1" type="ORF">L6452_20521</name>
</gene>
<proteinExistence type="predicted"/>
<sequence>MLNVMVKTIYNLSKSLALLGLFQLSLGAWGCKVECGFILFWFKDRTLLYHLSKISPPPKKSSHAMEELK</sequence>
<keyword evidence="2" id="KW-1185">Reference proteome</keyword>
<evidence type="ECO:0000313" key="2">
    <source>
        <dbReference type="Proteomes" id="UP001055879"/>
    </source>
</evidence>
<dbReference type="Proteomes" id="UP001055879">
    <property type="component" value="Linkage Group LG06"/>
</dbReference>
<organism evidence="1 2">
    <name type="scientific">Arctium lappa</name>
    <name type="common">Greater burdock</name>
    <name type="synonym">Lappa major</name>
    <dbReference type="NCBI Taxonomy" id="4217"/>
    <lineage>
        <taxon>Eukaryota</taxon>
        <taxon>Viridiplantae</taxon>
        <taxon>Streptophyta</taxon>
        <taxon>Embryophyta</taxon>
        <taxon>Tracheophyta</taxon>
        <taxon>Spermatophyta</taxon>
        <taxon>Magnoliopsida</taxon>
        <taxon>eudicotyledons</taxon>
        <taxon>Gunneridae</taxon>
        <taxon>Pentapetalae</taxon>
        <taxon>asterids</taxon>
        <taxon>campanulids</taxon>
        <taxon>Asterales</taxon>
        <taxon>Asteraceae</taxon>
        <taxon>Carduoideae</taxon>
        <taxon>Cardueae</taxon>
        <taxon>Arctiinae</taxon>
        <taxon>Arctium</taxon>
    </lineage>
</organism>
<comment type="caution">
    <text evidence="1">The sequence shown here is derived from an EMBL/GenBank/DDBJ whole genome shotgun (WGS) entry which is preliminary data.</text>
</comment>
<name>A0ACB9BCG3_ARCLA</name>
<reference evidence="2" key="1">
    <citation type="journal article" date="2022" name="Mol. Ecol. Resour.">
        <title>The genomes of chicory, endive, great burdock and yacon provide insights into Asteraceae palaeo-polyploidization history and plant inulin production.</title>
        <authorList>
            <person name="Fan W."/>
            <person name="Wang S."/>
            <person name="Wang H."/>
            <person name="Wang A."/>
            <person name="Jiang F."/>
            <person name="Liu H."/>
            <person name="Zhao H."/>
            <person name="Xu D."/>
            <person name="Zhang Y."/>
        </authorList>
    </citation>
    <scope>NUCLEOTIDE SEQUENCE [LARGE SCALE GENOMIC DNA]</scope>
    <source>
        <strain evidence="2">cv. Niubang</strain>
    </source>
</reference>
<dbReference type="EMBL" id="CM042052">
    <property type="protein sequence ID" value="KAI3719619.1"/>
    <property type="molecule type" value="Genomic_DNA"/>
</dbReference>
<reference evidence="1 2" key="2">
    <citation type="journal article" date="2022" name="Mol. Ecol. Resour.">
        <title>The genomes of chicory, endive, great burdock and yacon provide insights into Asteraceae paleo-polyploidization history and plant inulin production.</title>
        <authorList>
            <person name="Fan W."/>
            <person name="Wang S."/>
            <person name="Wang H."/>
            <person name="Wang A."/>
            <person name="Jiang F."/>
            <person name="Liu H."/>
            <person name="Zhao H."/>
            <person name="Xu D."/>
            <person name="Zhang Y."/>
        </authorList>
    </citation>
    <scope>NUCLEOTIDE SEQUENCE [LARGE SCALE GENOMIC DNA]</scope>
    <source>
        <strain evidence="2">cv. Niubang</strain>
    </source>
</reference>
<protein>
    <submittedName>
        <fullName evidence="1">Uncharacterized protein</fullName>
    </submittedName>
</protein>
<accession>A0ACB9BCG3</accession>
<evidence type="ECO:0000313" key="1">
    <source>
        <dbReference type="EMBL" id="KAI3719619.1"/>
    </source>
</evidence>